<evidence type="ECO:0000313" key="8">
    <source>
        <dbReference type="Proteomes" id="UP000664385"/>
    </source>
</evidence>
<reference evidence="7" key="1">
    <citation type="submission" date="2020-12" db="EMBL/GenBank/DDBJ databases">
        <title>PHA producing bacteria isolated from mangrove.</title>
        <authorList>
            <person name="Zheng W."/>
            <person name="Yu S."/>
            <person name="Huang Y."/>
        </authorList>
    </citation>
    <scope>NUCLEOTIDE SEQUENCE</scope>
    <source>
        <strain evidence="7">GN8-5</strain>
    </source>
</reference>
<feature type="transmembrane region" description="Helical" evidence="5">
    <location>
        <begin position="129"/>
        <end position="150"/>
    </location>
</feature>
<dbReference type="SUPFAM" id="SSF50182">
    <property type="entry name" value="Sm-like ribonucleoproteins"/>
    <property type="match status" value="1"/>
</dbReference>
<sequence length="343" mass="38089">MIDWTSWTGTGVAIGIALVVALAIVLGLRLVARLLSRRVPWMRDLDHRVRRAWVTFCIVLAIWIAGAVTAPGRQEWWGSASHVMFIAAMVTAGWLLAALVSFGFEGLIAREQVSFSGADLRRRRTQLIVLHRLTLVVIGVIAVGAVLFSFPALRVVGTSLLASAGIVSVIAGLAAQSIFGNLIAGIQIAFTDTIRVGDVVVVEGEWGTIGEINLSYVVVYIWDERRLVVPCSYFTTKPIETWTRKSDAILGTVFLDLDWRVPIDDVRAKFEQIIESLPEWDRRSSSCWVTDSQGGHVTVRLVMSAKNSDDQWVLRCQVREQMVTWLQQEHPEALPRTRVSVES</sequence>
<keyword evidence="2 5" id="KW-0812">Transmembrane</keyword>
<feature type="transmembrane region" description="Helical" evidence="5">
    <location>
        <begin position="52"/>
        <end position="71"/>
    </location>
</feature>
<dbReference type="InterPro" id="IPR023408">
    <property type="entry name" value="MscS_beta-dom_sf"/>
</dbReference>
<dbReference type="EMBL" id="JAEMWU010000001">
    <property type="protein sequence ID" value="MBN8204890.1"/>
    <property type="molecule type" value="Genomic_DNA"/>
</dbReference>
<feature type="transmembrane region" description="Helical" evidence="5">
    <location>
        <begin position="156"/>
        <end position="175"/>
    </location>
</feature>
<dbReference type="Gene3D" id="1.10.287.1260">
    <property type="match status" value="1"/>
</dbReference>
<feature type="transmembrane region" description="Helical" evidence="5">
    <location>
        <begin position="12"/>
        <end position="31"/>
    </location>
</feature>
<feature type="domain" description="Mechanosensitive ion channel MscS" evidence="6">
    <location>
        <begin position="178"/>
        <end position="244"/>
    </location>
</feature>
<dbReference type="PANTHER" id="PTHR30566:SF25">
    <property type="entry name" value="INNER MEMBRANE PROTEIN"/>
    <property type="match status" value="1"/>
</dbReference>
<evidence type="ECO:0000256" key="3">
    <source>
        <dbReference type="ARBA" id="ARBA00022989"/>
    </source>
</evidence>
<dbReference type="InterPro" id="IPR010920">
    <property type="entry name" value="LSM_dom_sf"/>
</dbReference>
<gene>
    <name evidence="7" type="ORF">JF543_02830</name>
</gene>
<keyword evidence="4 5" id="KW-0472">Membrane</keyword>
<protein>
    <submittedName>
        <fullName evidence="7">Mechanosensitive ion channel family protein</fullName>
    </submittedName>
</protein>
<proteinExistence type="predicted"/>
<organism evidence="7 8">
    <name type="scientific">Microbacterium esteraromaticum</name>
    <dbReference type="NCBI Taxonomy" id="57043"/>
    <lineage>
        <taxon>Bacteria</taxon>
        <taxon>Bacillati</taxon>
        <taxon>Actinomycetota</taxon>
        <taxon>Actinomycetes</taxon>
        <taxon>Micrococcales</taxon>
        <taxon>Microbacteriaceae</taxon>
        <taxon>Microbacterium</taxon>
    </lineage>
</organism>
<evidence type="ECO:0000256" key="4">
    <source>
        <dbReference type="ARBA" id="ARBA00023136"/>
    </source>
</evidence>
<dbReference type="RefSeq" id="WP_206822682.1">
    <property type="nucleotide sequence ID" value="NZ_JAEMWU010000001.1"/>
</dbReference>
<dbReference type="PANTHER" id="PTHR30566">
    <property type="entry name" value="YNAI-RELATED MECHANOSENSITIVE ION CHANNEL"/>
    <property type="match status" value="1"/>
</dbReference>
<feature type="transmembrane region" description="Helical" evidence="5">
    <location>
        <begin position="83"/>
        <end position="108"/>
    </location>
</feature>
<dbReference type="GO" id="GO:0016020">
    <property type="term" value="C:membrane"/>
    <property type="evidence" value="ECO:0007669"/>
    <property type="project" value="UniProtKB-SubCell"/>
</dbReference>
<evidence type="ECO:0000259" key="6">
    <source>
        <dbReference type="Pfam" id="PF00924"/>
    </source>
</evidence>
<comment type="subcellular location">
    <subcellularLocation>
        <location evidence="1">Membrane</location>
    </subcellularLocation>
</comment>
<dbReference type="Proteomes" id="UP000664385">
    <property type="component" value="Unassembled WGS sequence"/>
</dbReference>
<accession>A0A939IQN7</accession>
<name>A0A939IQN7_9MICO</name>
<evidence type="ECO:0000256" key="1">
    <source>
        <dbReference type="ARBA" id="ARBA00004370"/>
    </source>
</evidence>
<dbReference type="GO" id="GO:0055085">
    <property type="term" value="P:transmembrane transport"/>
    <property type="evidence" value="ECO:0007669"/>
    <property type="project" value="InterPro"/>
</dbReference>
<evidence type="ECO:0000313" key="7">
    <source>
        <dbReference type="EMBL" id="MBN8204890.1"/>
    </source>
</evidence>
<comment type="caution">
    <text evidence="7">The sequence shown here is derived from an EMBL/GenBank/DDBJ whole genome shotgun (WGS) entry which is preliminary data.</text>
</comment>
<dbReference type="Pfam" id="PF00924">
    <property type="entry name" value="MS_channel_2nd"/>
    <property type="match status" value="1"/>
</dbReference>
<dbReference type="InterPro" id="IPR006685">
    <property type="entry name" value="MscS_channel_2nd"/>
</dbReference>
<keyword evidence="3 5" id="KW-1133">Transmembrane helix</keyword>
<dbReference type="Gene3D" id="2.30.30.60">
    <property type="match status" value="1"/>
</dbReference>
<dbReference type="AlphaFoldDB" id="A0A939IQN7"/>
<evidence type="ECO:0000256" key="5">
    <source>
        <dbReference type="SAM" id="Phobius"/>
    </source>
</evidence>
<evidence type="ECO:0000256" key="2">
    <source>
        <dbReference type="ARBA" id="ARBA00022692"/>
    </source>
</evidence>